<gene>
    <name evidence="6" type="ORF">NCTC13492_03678</name>
    <name evidence="5" type="ORF">SAMN05421542_0333</name>
</gene>
<keyword evidence="7" id="KW-1185">Reference proteome</keyword>
<evidence type="ECO:0000259" key="3">
    <source>
        <dbReference type="Pfam" id="PF18962"/>
    </source>
</evidence>
<evidence type="ECO:0000313" key="5">
    <source>
        <dbReference type="EMBL" id="SDI17937.1"/>
    </source>
</evidence>
<evidence type="ECO:0000313" key="7">
    <source>
        <dbReference type="Proteomes" id="UP000199426"/>
    </source>
</evidence>
<dbReference type="EMBL" id="FNEG01000001">
    <property type="protein sequence ID" value="SDI17937.1"/>
    <property type="molecule type" value="Genomic_DNA"/>
</dbReference>
<feature type="domain" description="Secretion system C-terminal sorting" evidence="3">
    <location>
        <begin position="587"/>
        <end position="649"/>
    </location>
</feature>
<reference evidence="6 8" key="2">
    <citation type="submission" date="2018-06" db="EMBL/GenBank/DDBJ databases">
        <authorList>
            <consortium name="Pathogen Informatics"/>
            <person name="Doyle S."/>
        </authorList>
    </citation>
    <scope>NUCLEOTIDE SEQUENCE [LARGE SCALE GENOMIC DNA]</scope>
    <source>
        <strain evidence="6 8">NCTC13492</strain>
    </source>
</reference>
<dbReference type="AlphaFoldDB" id="A0A2X2WTF4"/>
<keyword evidence="1 2" id="KW-0732">Signal</keyword>
<reference evidence="5 7" key="1">
    <citation type="submission" date="2016-10" db="EMBL/GenBank/DDBJ databases">
        <authorList>
            <person name="Varghese N."/>
            <person name="Submissions S."/>
        </authorList>
    </citation>
    <scope>NUCLEOTIDE SEQUENCE [LARGE SCALE GENOMIC DNA]</scope>
    <source>
        <strain evidence="5 7">DSM 19299</strain>
    </source>
</reference>
<protein>
    <submittedName>
        <fullName evidence="5 6">Por secretion system C-terminal sorting domain</fullName>
    </submittedName>
</protein>
<feature type="chain" id="PRO_5016798494" evidence="2">
    <location>
        <begin position="19"/>
        <end position="656"/>
    </location>
</feature>
<dbReference type="SUPFAM" id="SSF49265">
    <property type="entry name" value="Fibronectin type III"/>
    <property type="match status" value="1"/>
</dbReference>
<dbReference type="Pfam" id="PF18962">
    <property type="entry name" value="Por_Secre_tail"/>
    <property type="match status" value="1"/>
</dbReference>
<dbReference type="InterPro" id="IPR013783">
    <property type="entry name" value="Ig-like_fold"/>
</dbReference>
<evidence type="ECO:0000313" key="8">
    <source>
        <dbReference type="Proteomes" id="UP000251670"/>
    </source>
</evidence>
<dbReference type="Gene3D" id="2.60.120.380">
    <property type="match status" value="2"/>
</dbReference>
<sequence length="656" mass="69698">MKKILLLCLLMVSMFLSAQITLGEGSTLVGKVPVDNYWEYSYSQQIFTKQEINANAAGNITGLKFYLDPAGDITNSSDWVVYLGHTSKTEFASDTDWVPASDLTEVYAGTVSNVNGMVELTFTTPFPYNNTQNLVIAVDENNPEYDDYYGGVFYVHHLNNVSASSIGSISSSSDIDPSDPGYGSIFDYRSVVSFMGLTVNTLPACTSLLSPANNAVMVPVSSAMSWYPSPGATSYKISIGTTPGGSNIVNQQTVATTSFTPSSPLSLDTTYYVKIISVGAGGESLGCSETKFTTTLSAPLNDECTTAIALTVNSDMNCGTKTFGHTFGATDSGVSVDPCYGEADDDVWYKFTATSASHVVSLSNMVSIGSEESYSLMFQVLNGDCSNLANVECSDYDEVKIISGLTVGETYYIRVFADGGAGEAQSFDICIGTVPPPPVNDDCSGALVASTFPYAYTQSDAGGATNNSGFISICSNSMNDGTWFKFTGDGTVHNIKVSMPAGSNFNPQIGVFSGTCDNLVCESTIDNNGQGGTEEISVPTVVGTTYYVNVGHYSGFTDDFEGAFTITINKATLGTSEVSKAKNEIRIYPNPFADVLNIAKADQVKSVSVMDVSGRLVKTIESPSSVLHLGDLKQGLYVLVLNMKDGTKQTVKAIKK</sequence>
<name>A0A2X2WTF4_CHRJE</name>
<dbReference type="RefSeq" id="WP_089732935.1">
    <property type="nucleotide sequence ID" value="NZ_FNEG01000001.1"/>
</dbReference>
<evidence type="ECO:0000259" key="4">
    <source>
        <dbReference type="Pfam" id="PF23759"/>
    </source>
</evidence>
<accession>A0A2X2WTF4</accession>
<evidence type="ECO:0000256" key="1">
    <source>
        <dbReference type="ARBA" id="ARBA00022729"/>
    </source>
</evidence>
<evidence type="ECO:0000256" key="2">
    <source>
        <dbReference type="SAM" id="SignalP"/>
    </source>
</evidence>
<dbReference type="InterPro" id="IPR056600">
    <property type="entry name" value="GBD_T9SS_assoc"/>
</dbReference>
<dbReference type="Proteomes" id="UP000199426">
    <property type="component" value="Unassembled WGS sequence"/>
</dbReference>
<feature type="signal peptide" evidence="2">
    <location>
        <begin position="1"/>
        <end position="18"/>
    </location>
</feature>
<organism evidence="6 8">
    <name type="scientific">Chryseobacterium jejuense</name>
    <dbReference type="NCBI Taxonomy" id="445960"/>
    <lineage>
        <taxon>Bacteria</taxon>
        <taxon>Pseudomonadati</taxon>
        <taxon>Bacteroidota</taxon>
        <taxon>Flavobacteriia</taxon>
        <taxon>Flavobacteriales</taxon>
        <taxon>Weeksellaceae</taxon>
        <taxon>Chryseobacterium group</taxon>
        <taxon>Chryseobacterium</taxon>
    </lineage>
</organism>
<dbReference type="STRING" id="445960.SAMN05421542_0333"/>
<dbReference type="InterPro" id="IPR036116">
    <property type="entry name" value="FN3_sf"/>
</dbReference>
<dbReference type="EMBL" id="UAWB01000013">
    <property type="protein sequence ID" value="SQB46602.1"/>
    <property type="molecule type" value="Genomic_DNA"/>
</dbReference>
<dbReference type="NCBIfam" id="TIGR04183">
    <property type="entry name" value="Por_Secre_tail"/>
    <property type="match status" value="1"/>
</dbReference>
<dbReference type="Pfam" id="PF23759">
    <property type="entry name" value="GBD_T9SS_assoc"/>
    <property type="match status" value="1"/>
</dbReference>
<dbReference type="InterPro" id="IPR026444">
    <property type="entry name" value="Secre_tail"/>
</dbReference>
<dbReference type="Proteomes" id="UP000251670">
    <property type="component" value="Unassembled WGS sequence"/>
</dbReference>
<evidence type="ECO:0000313" key="6">
    <source>
        <dbReference type="EMBL" id="SQB46602.1"/>
    </source>
</evidence>
<feature type="domain" description="T9SS-like galactose binding" evidence="4">
    <location>
        <begin position="301"/>
        <end position="429"/>
    </location>
</feature>
<dbReference type="OrthoDB" id="869215at2"/>
<dbReference type="Gene3D" id="2.60.40.10">
    <property type="entry name" value="Immunoglobulins"/>
    <property type="match status" value="1"/>
</dbReference>
<proteinExistence type="predicted"/>